<evidence type="ECO:0000256" key="4">
    <source>
        <dbReference type="ARBA" id="ARBA00022723"/>
    </source>
</evidence>
<dbReference type="InterPro" id="IPR036264">
    <property type="entry name" value="Bact_exopeptidase_dim_dom"/>
</dbReference>
<keyword evidence="8" id="KW-0482">Metalloprotease</keyword>
<keyword evidence="6" id="KW-0862">Zinc</keyword>
<evidence type="ECO:0000256" key="1">
    <source>
        <dbReference type="ARBA" id="ARBA00001947"/>
    </source>
</evidence>
<dbReference type="Proteomes" id="UP000469325">
    <property type="component" value="Unassembled WGS sequence"/>
</dbReference>
<keyword evidence="5" id="KW-0378">Hydrolase</keyword>
<dbReference type="NCBIfam" id="TIGR01887">
    <property type="entry name" value="dipeptidaselike"/>
    <property type="match status" value="1"/>
</dbReference>
<organism evidence="9 10">
    <name type="scientific">Olsenella porci</name>
    <dbReference type="NCBI Taxonomy" id="2652279"/>
    <lineage>
        <taxon>Bacteria</taxon>
        <taxon>Bacillati</taxon>
        <taxon>Actinomycetota</taxon>
        <taxon>Coriobacteriia</taxon>
        <taxon>Coriobacteriales</taxon>
        <taxon>Atopobiaceae</taxon>
        <taxon>Olsenella</taxon>
    </lineage>
</organism>
<name>A0A6N7X9N8_9ACTN</name>
<dbReference type="SUPFAM" id="SSF55031">
    <property type="entry name" value="Bacterial exopeptidase dimerisation domain"/>
    <property type="match status" value="1"/>
</dbReference>
<keyword evidence="7" id="KW-0224">Dipeptidase</keyword>
<dbReference type="Pfam" id="PF01546">
    <property type="entry name" value="Peptidase_M20"/>
    <property type="match status" value="1"/>
</dbReference>
<dbReference type="EMBL" id="VUNC01000002">
    <property type="protein sequence ID" value="MST72250.1"/>
    <property type="molecule type" value="Genomic_DNA"/>
</dbReference>
<dbReference type="Gene3D" id="3.30.70.360">
    <property type="match status" value="2"/>
</dbReference>
<dbReference type="PANTHER" id="PTHR43808:SF31">
    <property type="entry name" value="N-ACETYL-L-CITRULLINE DEACETYLASE"/>
    <property type="match status" value="1"/>
</dbReference>
<protein>
    <submittedName>
        <fullName evidence="9">M20 family metallopeptidase</fullName>
    </submittedName>
</protein>
<dbReference type="GO" id="GO:0008777">
    <property type="term" value="F:acetylornithine deacetylase activity"/>
    <property type="evidence" value="ECO:0007669"/>
    <property type="project" value="TreeGrafter"/>
</dbReference>
<evidence type="ECO:0000256" key="3">
    <source>
        <dbReference type="ARBA" id="ARBA00022670"/>
    </source>
</evidence>
<dbReference type="GO" id="GO:0016805">
    <property type="term" value="F:dipeptidase activity"/>
    <property type="evidence" value="ECO:0007669"/>
    <property type="project" value="UniProtKB-KW"/>
</dbReference>
<dbReference type="AlphaFoldDB" id="A0A6N7X9N8"/>
<evidence type="ECO:0000256" key="6">
    <source>
        <dbReference type="ARBA" id="ARBA00022833"/>
    </source>
</evidence>
<keyword evidence="3" id="KW-0645">Protease</keyword>
<evidence type="ECO:0000256" key="7">
    <source>
        <dbReference type="ARBA" id="ARBA00022997"/>
    </source>
</evidence>
<dbReference type="RefSeq" id="WP_154434149.1">
    <property type="nucleotide sequence ID" value="NZ_VUNC01000002.1"/>
</dbReference>
<dbReference type="Gene3D" id="3.40.630.10">
    <property type="entry name" value="Zn peptidases"/>
    <property type="match status" value="1"/>
</dbReference>
<evidence type="ECO:0000313" key="10">
    <source>
        <dbReference type="Proteomes" id="UP000469325"/>
    </source>
</evidence>
<dbReference type="InterPro" id="IPR002933">
    <property type="entry name" value="Peptidase_M20"/>
</dbReference>
<reference evidence="9 10" key="1">
    <citation type="submission" date="2019-08" db="EMBL/GenBank/DDBJ databases">
        <title>In-depth cultivation of the pig gut microbiome towards novel bacterial diversity and tailored functional studies.</title>
        <authorList>
            <person name="Wylensek D."/>
            <person name="Hitch T.C.A."/>
            <person name="Clavel T."/>
        </authorList>
    </citation>
    <scope>NUCLEOTIDE SEQUENCE [LARGE SCALE GENOMIC DNA]</scope>
    <source>
        <strain evidence="9 10">CA-Schmier-601-WT-1</strain>
    </source>
</reference>
<evidence type="ECO:0000256" key="2">
    <source>
        <dbReference type="ARBA" id="ARBA00006247"/>
    </source>
</evidence>
<proteinExistence type="inferred from homology"/>
<comment type="similarity">
    <text evidence="2">Belongs to the peptidase M20A family.</text>
</comment>
<comment type="caution">
    <text evidence="9">The sequence shown here is derived from an EMBL/GenBank/DDBJ whole genome shotgun (WGS) entry which is preliminary data.</text>
</comment>
<keyword evidence="10" id="KW-1185">Reference proteome</keyword>
<dbReference type="GO" id="GO:0006526">
    <property type="term" value="P:L-arginine biosynthetic process"/>
    <property type="evidence" value="ECO:0007669"/>
    <property type="project" value="TreeGrafter"/>
</dbReference>
<dbReference type="GO" id="GO:0008237">
    <property type="term" value="F:metallopeptidase activity"/>
    <property type="evidence" value="ECO:0007669"/>
    <property type="project" value="UniProtKB-KW"/>
</dbReference>
<gene>
    <name evidence="9" type="ORF">FYJ68_03895</name>
</gene>
<sequence length="473" mass="50952">MGDEELKREVDDYVDEVWEDVVADIRSLVRIRSVEDLSHAAPGMPWGPKSHEALALGLSIASRLGLDAHDCEGYLGYADLVGESAGQIATIAHTDVVPEGLGWTVDPFDVTRREGFLMGRGVLDDKGPFVLSLYAAHFFARRVQRTGKRLPYTLRVLVGNDEETTMGDVTWYLSHYEQPLFCFSPDADFPLICGEKGVFHGRFRREHGTDGRIVSLEGGTVVNAIPGLATATVRTDASTLPASEGIDVEAMGGGLAKLTAHGKGGHASLPEGTVNAIGMLATYLLQNGICDEGEREFLELERLVCASGHDGDALGIACSNERFGALTAIGGTVSDSDGFLEQTIDCRYPDATTGEGIAARLSSVAADHGASFEVIQDKVPFYEDPASPEISTLLSTYEEYSGRKTEPLVIGGGTYARKFRNACAFGPHEPAEDVPSWVGMEHGPDEAVSEESLRRALKIYIVSIARLMRLDLA</sequence>
<accession>A0A6N7X9N8</accession>
<evidence type="ECO:0000256" key="5">
    <source>
        <dbReference type="ARBA" id="ARBA00022801"/>
    </source>
</evidence>
<comment type="cofactor">
    <cofactor evidence="1">
        <name>Zn(2+)</name>
        <dbReference type="ChEBI" id="CHEBI:29105"/>
    </cofactor>
</comment>
<dbReference type="GO" id="GO:0006508">
    <property type="term" value="P:proteolysis"/>
    <property type="evidence" value="ECO:0007669"/>
    <property type="project" value="UniProtKB-KW"/>
</dbReference>
<dbReference type="InterPro" id="IPR010964">
    <property type="entry name" value="M20A_pepV-rel"/>
</dbReference>
<dbReference type="SUPFAM" id="SSF53187">
    <property type="entry name" value="Zn-dependent exopeptidases"/>
    <property type="match status" value="1"/>
</dbReference>
<dbReference type="PANTHER" id="PTHR43808">
    <property type="entry name" value="ACETYLORNITHINE DEACETYLASE"/>
    <property type="match status" value="1"/>
</dbReference>
<evidence type="ECO:0000313" key="9">
    <source>
        <dbReference type="EMBL" id="MST72250.1"/>
    </source>
</evidence>
<keyword evidence="4" id="KW-0479">Metal-binding</keyword>
<dbReference type="GO" id="GO:0008270">
    <property type="term" value="F:zinc ion binding"/>
    <property type="evidence" value="ECO:0007669"/>
    <property type="project" value="InterPro"/>
</dbReference>
<evidence type="ECO:0000256" key="8">
    <source>
        <dbReference type="ARBA" id="ARBA00023049"/>
    </source>
</evidence>
<dbReference type="InterPro" id="IPR050072">
    <property type="entry name" value="Peptidase_M20A"/>
</dbReference>